<organism evidence="1 2">
    <name type="scientific">Rangifer tarandus platyrhynchus</name>
    <name type="common">Svalbard reindeer</name>
    <dbReference type="NCBI Taxonomy" id="3082113"/>
    <lineage>
        <taxon>Eukaryota</taxon>
        <taxon>Metazoa</taxon>
        <taxon>Chordata</taxon>
        <taxon>Craniata</taxon>
        <taxon>Vertebrata</taxon>
        <taxon>Euteleostomi</taxon>
        <taxon>Mammalia</taxon>
        <taxon>Eutheria</taxon>
        <taxon>Laurasiatheria</taxon>
        <taxon>Artiodactyla</taxon>
        <taxon>Ruminantia</taxon>
        <taxon>Pecora</taxon>
        <taxon>Cervidae</taxon>
        <taxon>Odocoileinae</taxon>
        <taxon>Rangifer</taxon>
    </lineage>
</organism>
<evidence type="ECO:0000313" key="1">
    <source>
        <dbReference type="EMBL" id="CAM9267649.1"/>
    </source>
</evidence>
<evidence type="ECO:0000313" key="2">
    <source>
        <dbReference type="Proteomes" id="UP001162501"/>
    </source>
</evidence>
<dbReference type="EMBL" id="OX596085">
    <property type="protein sequence ID" value="CAM9267649.1"/>
    <property type="molecule type" value="Genomic_DNA"/>
</dbReference>
<proteinExistence type="predicted"/>
<sequence>MLQEAESEQSRRAPSPGKSPAEPYKGTSLCPAHTSLVLLLGDVSSDLVKDPTDPTLEESGSPSQSLNPRPGPPLTITLVRRPAPPPPGERLISQRSPRPPAGKGSGAVRTQGWALLSAALTEALGGSSC</sequence>
<protein>
    <submittedName>
        <fullName evidence="1">Uncharacterized protein</fullName>
    </submittedName>
</protein>
<reference evidence="1" key="1">
    <citation type="submission" date="2023-05" db="EMBL/GenBank/DDBJ databases">
        <authorList>
            <consortium name="ELIXIR-Norway"/>
        </authorList>
    </citation>
    <scope>NUCLEOTIDE SEQUENCE</scope>
</reference>
<reference evidence="1" key="2">
    <citation type="submission" date="2025-03" db="EMBL/GenBank/DDBJ databases">
        <authorList>
            <consortium name="ELIXIR-Norway"/>
            <consortium name="Elixir Norway"/>
        </authorList>
    </citation>
    <scope>NUCLEOTIDE SEQUENCE</scope>
</reference>
<gene>
    <name evidence="1" type="ORF">MRATA1EN22A_LOCUS191</name>
</gene>
<dbReference type="Proteomes" id="UP001162501">
    <property type="component" value="Chromosome 1"/>
</dbReference>
<name>A0AC59Y0B1_RANTA</name>
<accession>A0AC59Y0B1</accession>